<evidence type="ECO:0000313" key="1">
    <source>
        <dbReference type="EMBL" id="KAK9102000.1"/>
    </source>
</evidence>
<proteinExistence type="predicted"/>
<keyword evidence="2" id="KW-1185">Reference proteome</keyword>
<dbReference type="AlphaFoldDB" id="A0AAP0HZB8"/>
<evidence type="ECO:0000313" key="2">
    <source>
        <dbReference type="Proteomes" id="UP001417504"/>
    </source>
</evidence>
<protein>
    <submittedName>
        <fullName evidence="1">Uncharacterized protein</fullName>
    </submittedName>
</protein>
<dbReference type="EMBL" id="JBBNAE010000008">
    <property type="protein sequence ID" value="KAK9102000.1"/>
    <property type="molecule type" value="Genomic_DNA"/>
</dbReference>
<sequence length="71" mass="7910">MELPPTTSGPARVGGLLTKREPKKERVMDETGLHVNRFGEVPREEEVRFAGNVVEPSSKMKSIEGEAQEFL</sequence>
<reference evidence="1 2" key="1">
    <citation type="submission" date="2024-01" db="EMBL/GenBank/DDBJ databases">
        <title>Genome assemblies of Stephania.</title>
        <authorList>
            <person name="Yang L."/>
        </authorList>
    </citation>
    <scope>NUCLEOTIDE SEQUENCE [LARGE SCALE GENOMIC DNA]</scope>
    <source>
        <strain evidence="1">QJT</strain>
        <tissue evidence="1">Leaf</tissue>
    </source>
</reference>
<accession>A0AAP0HZB8</accession>
<gene>
    <name evidence="1" type="ORF">Sjap_019254</name>
</gene>
<dbReference type="Proteomes" id="UP001417504">
    <property type="component" value="Unassembled WGS sequence"/>
</dbReference>
<name>A0AAP0HZB8_9MAGN</name>
<organism evidence="1 2">
    <name type="scientific">Stephania japonica</name>
    <dbReference type="NCBI Taxonomy" id="461633"/>
    <lineage>
        <taxon>Eukaryota</taxon>
        <taxon>Viridiplantae</taxon>
        <taxon>Streptophyta</taxon>
        <taxon>Embryophyta</taxon>
        <taxon>Tracheophyta</taxon>
        <taxon>Spermatophyta</taxon>
        <taxon>Magnoliopsida</taxon>
        <taxon>Ranunculales</taxon>
        <taxon>Menispermaceae</taxon>
        <taxon>Menispermoideae</taxon>
        <taxon>Cissampelideae</taxon>
        <taxon>Stephania</taxon>
    </lineage>
</organism>
<comment type="caution">
    <text evidence="1">The sequence shown here is derived from an EMBL/GenBank/DDBJ whole genome shotgun (WGS) entry which is preliminary data.</text>
</comment>